<keyword evidence="1" id="KW-0175">Coiled coil</keyword>
<sequence>MKKLKKFVVLCLAVIMLFTACGKKGEEVTKELSITQMQTICELATLKCYYHNVAKLTKEKEVLWWDTSAELWIEYSGIVKLGVDIANLDMQVDGDQVTITMPKAEVLSCQVDQTSLNEDSYYTTREGLGAEKINADDQTEAIKTAQENMLENVQSDESLLQQAQQRAQELLEQYVKNVGDAMGKTYEVSFVIADEAGTNTVSTDESDN</sequence>
<dbReference type="EMBL" id="CP060632">
    <property type="protein sequence ID" value="QNM00200.1"/>
    <property type="molecule type" value="Genomic_DNA"/>
</dbReference>
<evidence type="ECO:0000256" key="1">
    <source>
        <dbReference type="SAM" id="Coils"/>
    </source>
</evidence>
<dbReference type="RefSeq" id="WP_021985805.1">
    <property type="nucleotide sequence ID" value="NZ_CP060632.1"/>
</dbReference>
<keyword evidence="4" id="KW-1185">Reference proteome</keyword>
<gene>
    <name evidence="3" type="ORF">H9Q76_02590</name>
</gene>
<proteinExistence type="predicted"/>
<organism evidence="3 4">
    <name type="scientific">Wujia chipingensis</name>
    <dbReference type="NCBI Taxonomy" id="2763670"/>
    <lineage>
        <taxon>Bacteria</taxon>
        <taxon>Bacillati</taxon>
        <taxon>Bacillota</taxon>
        <taxon>Clostridia</taxon>
        <taxon>Lachnospirales</taxon>
        <taxon>Lachnospiraceae</taxon>
        <taxon>Wujia</taxon>
    </lineage>
</organism>
<reference evidence="3 4" key="1">
    <citation type="submission" date="2020-08" db="EMBL/GenBank/DDBJ databases">
        <authorList>
            <person name="Liu C."/>
            <person name="Sun Q."/>
        </authorList>
    </citation>
    <scope>NUCLEOTIDE SEQUENCE [LARGE SCALE GENOMIC DNA]</scope>
    <source>
        <strain evidence="3 4">NSJ-4</strain>
    </source>
</reference>
<protein>
    <submittedName>
        <fullName evidence="3">DUF4230 domain-containing protein</fullName>
    </submittedName>
</protein>
<dbReference type="InterPro" id="IPR025324">
    <property type="entry name" value="DUF4230"/>
</dbReference>
<feature type="chain" id="PRO_5039719948" evidence="2">
    <location>
        <begin position="23"/>
        <end position="208"/>
    </location>
</feature>
<dbReference type="AlphaFoldDB" id="A0A7G9FNR8"/>
<feature type="coiled-coil region" evidence="1">
    <location>
        <begin position="146"/>
        <end position="173"/>
    </location>
</feature>
<evidence type="ECO:0000256" key="2">
    <source>
        <dbReference type="SAM" id="SignalP"/>
    </source>
</evidence>
<dbReference type="KEGG" id="wcp:H9Q76_02590"/>
<feature type="signal peptide" evidence="2">
    <location>
        <begin position="1"/>
        <end position="22"/>
    </location>
</feature>
<evidence type="ECO:0000313" key="4">
    <source>
        <dbReference type="Proteomes" id="UP000515819"/>
    </source>
</evidence>
<accession>A0A7G9FNR8</accession>
<name>A0A7G9FNR8_9FIRM</name>
<evidence type="ECO:0000313" key="3">
    <source>
        <dbReference type="EMBL" id="QNM00200.1"/>
    </source>
</evidence>
<dbReference type="Pfam" id="PF14014">
    <property type="entry name" value="DUF4230"/>
    <property type="match status" value="1"/>
</dbReference>
<dbReference type="Proteomes" id="UP000515819">
    <property type="component" value="Chromosome"/>
</dbReference>
<dbReference type="PROSITE" id="PS51257">
    <property type="entry name" value="PROKAR_LIPOPROTEIN"/>
    <property type="match status" value="1"/>
</dbReference>
<keyword evidence="2" id="KW-0732">Signal</keyword>